<dbReference type="PANTHER" id="PTHR42756:SF2">
    <property type="entry name" value="MARR FAMILY REGULATORY PROTEIN"/>
    <property type="match status" value="1"/>
</dbReference>
<dbReference type="GO" id="GO:0003700">
    <property type="term" value="F:DNA-binding transcription factor activity"/>
    <property type="evidence" value="ECO:0007669"/>
    <property type="project" value="InterPro"/>
</dbReference>
<dbReference type="PANTHER" id="PTHR42756">
    <property type="entry name" value="TRANSCRIPTIONAL REGULATOR, MARR"/>
    <property type="match status" value="1"/>
</dbReference>
<evidence type="ECO:0000259" key="4">
    <source>
        <dbReference type="PROSITE" id="PS50995"/>
    </source>
</evidence>
<dbReference type="InterPro" id="IPR000835">
    <property type="entry name" value="HTH_MarR-typ"/>
</dbReference>
<keyword evidence="2" id="KW-0238">DNA-binding</keyword>
<dbReference type="RefSeq" id="WP_057778081.1">
    <property type="nucleotide sequence ID" value="NZ_AYYY01000014.1"/>
</dbReference>
<comment type="caution">
    <text evidence="5">The sequence shown here is derived from an EMBL/GenBank/DDBJ whole genome shotgun (WGS) entry which is preliminary data.</text>
</comment>
<reference evidence="5 6" key="1">
    <citation type="journal article" date="2015" name="Genome Announc.">
        <title>Expanding the biotechnology potential of lactobacilli through comparative genomics of 213 strains and associated genera.</title>
        <authorList>
            <person name="Sun Z."/>
            <person name="Harris H.M."/>
            <person name="McCann A."/>
            <person name="Guo C."/>
            <person name="Argimon S."/>
            <person name="Zhang W."/>
            <person name="Yang X."/>
            <person name="Jeffery I.B."/>
            <person name="Cooney J.C."/>
            <person name="Kagawa T.F."/>
            <person name="Liu W."/>
            <person name="Song Y."/>
            <person name="Salvetti E."/>
            <person name="Wrobel A."/>
            <person name="Rasinkangas P."/>
            <person name="Parkhill J."/>
            <person name="Rea M.C."/>
            <person name="O'Sullivan O."/>
            <person name="Ritari J."/>
            <person name="Douillard F.P."/>
            <person name="Paul Ross R."/>
            <person name="Yang R."/>
            <person name="Briner A.E."/>
            <person name="Felis G.E."/>
            <person name="de Vos W.M."/>
            <person name="Barrangou R."/>
            <person name="Klaenhammer T.R."/>
            <person name="Caufield P.W."/>
            <person name="Cui Y."/>
            <person name="Zhang H."/>
            <person name="O'Toole P.W."/>
        </authorList>
    </citation>
    <scope>NUCLEOTIDE SEQUENCE [LARGE SCALE GENOMIC DNA]</scope>
    <source>
        <strain evidence="5 6">DSM 20634</strain>
    </source>
</reference>
<accession>A0A0R2A668</accession>
<evidence type="ECO:0000313" key="5">
    <source>
        <dbReference type="EMBL" id="KRM62042.1"/>
    </source>
</evidence>
<dbReference type="PATRIC" id="fig|1423813.3.peg.1139"/>
<keyword evidence="1" id="KW-0805">Transcription regulation</keyword>
<dbReference type="AlphaFoldDB" id="A0A0R2A668"/>
<dbReference type="SMART" id="SM00347">
    <property type="entry name" value="HTH_MARR"/>
    <property type="match status" value="1"/>
</dbReference>
<dbReference type="OrthoDB" id="6462103at2"/>
<dbReference type="GO" id="GO:0003677">
    <property type="term" value="F:DNA binding"/>
    <property type="evidence" value="ECO:0007669"/>
    <property type="project" value="UniProtKB-KW"/>
</dbReference>
<gene>
    <name evidence="5" type="ORF">FC26_GL001120</name>
</gene>
<organism evidence="5 6">
    <name type="scientific">Paucilactobacillus vaccinostercus DSM 20634</name>
    <dbReference type="NCBI Taxonomy" id="1423813"/>
    <lineage>
        <taxon>Bacteria</taxon>
        <taxon>Bacillati</taxon>
        <taxon>Bacillota</taxon>
        <taxon>Bacilli</taxon>
        <taxon>Lactobacillales</taxon>
        <taxon>Lactobacillaceae</taxon>
        <taxon>Paucilactobacillus</taxon>
    </lineage>
</organism>
<proteinExistence type="predicted"/>
<dbReference type="Pfam" id="PF13463">
    <property type="entry name" value="HTH_27"/>
    <property type="match status" value="1"/>
</dbReference>
<dbReference type="PROSITE" id="PS50995">
    <property type="entry name" value="HTH_MARR_2"/>
    <property type="match status" value="1"/>
</dbReference>
<name>A0A0R2A668_9LACO</name>
<evidence type="ECO:0000313" key="6">
    <source>
        <dbReference type="Proteomes" id="UP000051733"/>
    </source>
</evidence>
<dbReference type="Gene3D" id="1.10.10.10">
    <property type="entry name" value="Winged helix-like DNA-binding domain superfamily/Winged helix DNA-binding domain"/>
    <property type="match status" value="1"/>
</dbReference>
<feature type="domain" description="HTH marR-type" evidence="4">
    <location>
        <begin position="1"/>
        <end position="133"/>
    </location>
</feature>
<dbReference type="Proteomes" id="UP000051733">
    <property type="component" value="Unassembled WGS sequence"/>
</dbReference>
<protein>
    <submittedName>
        <fullName evidence="5">MarR family transcriptional regulator</fullName>
    </submittedName>
</protein>
<keyword evidence="3" id="KW-0804">Transcription</keyword>
<dbReference type="PRINTS" id="PR00598">
    <property type="entry name" value="HTHMARR"/>
</dbReference>
<dbReference type="EMBL" id="AYYY01000014">
    <property type="protein sequence ID" value="KRM62042.1"/>
    <property type="molecule type" value="Genomic_DNA"/>
</dbReference>
<dbReference type="SUPFAM" id="SSF46785">
    <property type="entry name" value="Winged helix' DNA-binding domain"/>
    <property type="match status" value="1"/>
</dbReference>
<dbReference type="InterPro" id="IPR036388">
    <property type="entry name" value="WH-like_DNA-bd_sf"/>
</dbReference>
<dbReference type="STRING" id="1423813.FC26_GL001120"/>
<sequence length="133" mass="15759">MFDIIRRIGAITRLIQIESNQYFKDQRLNNNLFIYIIRVVEQPGMFLGELADSMQIDRTTSFRTVKKLTEMGYLRLANDQDNLKIKRVYPTKRGERIYPELHAFEQRKSDQLLADLSPAEREQLNQLLNKLKV</sequence>
<evidence type="ECO:0000256" key="1">
    <source>
        <dbReference type="ARBA" id="ARBA00023015"/>
    </source>
</evidence>
<evidence type="ECO:0000256" key="3">
    <source>
        <dbReference type="ARBA" id="ARBA00023163"/>
    </source>
</evidence>
<evidence type="ECO:0000256" key="2">
    <source>
        <dbReference type="ARBA" id="ARBA00023125"/>
    </source>
</evidence>
<dbReference type="InterPro" id="IPR036390">
    <property type="entry name" value="WH_DNA-bd_sf"/>
</dbReference>
<keyword evidence="6" id="KW-1185">Reference proteome</keyword>